<dbReference type="Proteomes" id="UP000594688">
    <property type="component" value="Chromosome"/>
</dbReference>
<protein>
    <submittedName>
        <fullName evidence="1">Uncharacterized protein</fullName>
    </submittedName>
</protein>
<dbReference type="KEGG" id="nli:G3M70_13210"/>
<sequence length="88" mass="10250">MNYLDGQEIRLGDKVVFPREVPDSYGIVVFSIDTDEYSAEYPKKGWEYLEKGVMIDTTWGGLVHYSEPSDEFELVERNSKFKVIHKLD</sequence>
<evidence type="ECO:0000313" key="2">
    <source>
        <dbReference type="Proteomes" id="UP000594688"/>
    </source>
</evidence>
<organism evidence="1 2">
    <name type="scientific">Candidatus Nitronauta litoralis</name>
    <dbReference type="NCBI Taxonomy" id="2705533"/>
    <lineage>
        <taxon>Bacteria</taxon>
        <taxon>Pseudomonadati</taxon>
        <taxon>Nitrospinota/Tectimicrobiota group</taxon>
        <taxon>Nitrospinota</taxon>
        <taxon>Nitrospinia</taxon>
        <taxon>Nitrospinales</taxon>
        <taxon>Nitrospinaceae</taxon>
        <taxon>Candidatus Nitronauta</taxon>
    </lineage>
</organism>
<accession>A0A7T0BYF2</accession>
<dbReference type="EMBL" id="CP048685">
    <property type="protein sequence ID" value="QPJ62782.1"/>
    <property type="molecule type" value="Genomic_DNA"/>
</dbReference>
<dbReference type="AlphaFoldDB" id="A0A7T0BYF2"/>
<reference evidence="1 2" key="1">
    <citation type="submission" date="2020-02" db="EMBL/GenBank/DDBJ databases">
        <title>Genomic and physiological characterization of two novel Nitrospinaceae genera.</title>
        <authorList>
            <person name="Mueller A.J."/>
            <person name="Jung M.-Y."/>
            <person name="Strachan C.R."/>
            <person name="Herbold C.W."/>
            <person name="Kirkegaard R.H."/>
            <person name="Daims H."/>
        </authorList>
    </citation>
    <scope>NUCLEOTIDE SEQUENCE [LARGE SCALE GENOMIC DNA]</scope>
    <source>
        <strain evidence="1">EB</strain>
    </source>
</reference>
<proteinExistence type="predicted"/>
<gene>
    <name evidence="1" type="ORF">G3M70_13210</name>
</gene>
<name>A0A7T0BYF2_9BACT</name>
<evidence type="ECO:0000313" key="1">
    <source>
        <dbReference type="EMBL" id="QPJ62782.1"/>
    </source>
</evidence>